<dbReference type="PANTHER" id="PTHR33823">
    <property type="entry name" value="RNA POLYMERASE-BINDING TRANSCRIPTION FACTOR DKSA-RELATED"/>
    <property type="match status" value="1"/>
</dbReference>
<evidence type="ECO:0000313" key="6">
    <source>
        <dbReference type="EMBL" id="RFP77848.1"/>
    </source>
</evidence>
<dbReference type="Proteomes" id="UP000261931">
    <property type="component" value="Unassembled WGS sequence"/>
</dbReference>
<evidence type="ECO:0000259" key="5">
    <source>
        <dbReference type="Pfam" id="PF01258"/>
    </source>
</evidence>
<dbReference type="EMBL" id="QVLS01000008">
    <property type="protein sequence ID" value="RFP77848.1"/>
    <property type="molecule type" value="Genomic_DNA"/>
</dbReference>
<organism evidence="6 7">
    <name type="scientific">Hydrogenophaga borbori</name>
    <dbReference type="NCBI Taxonomy" id="2294117"/>
    <lineage>
        <taxon>Bacteria</taxon>
        <taxon>Pseudomonadati</taxon>
        <taxon>Pseudomonadota</taxon>
        <taxon>Betaproteobacteria</taxon>
        <taxon>Burkholderiales</taxon>
        <taxon>Comamonadaceae</taxon>
        <taxon>Hydrogenophaga</taxon>
    </lineage>
</organism>
<dbReference type="AlphaFoldDB" id="A0A372EHB3"/>
<dbReference type="SUPFAM" id="SSF57716">
    <property type="entry name" value="Glucocorticoid receptor-like (DNA-binding domain)"/>
    <property type="match status" value="1"/>
</dbReference>
<keyword evidence="2" id="KW-0863">Zinc-finger</keyword>
<feature type="domain" description="Zinc finger DksA/TraR C4-type" evidence="5">
    <location>
        <begin position="84"/>
        <end position="119"/>
    </location>
</feature>
<evidence type="ECO:0000313" key="7">
    <source>
        <dbReference type="Proteomes" id="UP000261931"/>
    </source>
</evidence>
<reference evidence="6 7" key="1">
    <citation type="submission" date="2018-08" db="EMBL/GenBank/DDBJ databases">
        <title>Hydrogenophaga sp. LA-38 isolated from sludge.</title>
        <authorList>
            <person name="Im W.-T."/>
        </authorList>
    </citation>
    <scope>NUCLEOTIDE SEQUENCE [LARGE SCALE GENOMIC DNA]</scope>
    <source>
        <strain evidence="6 7">LA-38</strain>
    </source>
</reference>
<dbReference type="RefSeq" id="WP_116959656.1">
    <property type="nucleotide sequence ID" value="NZ_QVLS01000008.1"/>
</dbReference>
<keyword evidence="3" id="KW-0862">Zinc</keyword>
<evidence type="ECO:0000256" key="1">
    <source>
        <dbReference type="ARBA" id="ARBA00022723"/>
    </source>
</evidence>
<evidence type="ECO:0000256" key="4">
    <source>
        <dbReference type="PROSITE-ProRule" id="PRU00510"/>
    </source>
</evidence>
<gene>
    <name evidence="6" type="ORF">DY262_13925</name>
</gene>
<evidence type="ECO:0000256" key="3">
    <source>
        <dbReference type="ARBA" id="ARBA00022833"/>
    </source>
</evidence>
<dbReference type="InterPro" id="IPR037187">
    <property type="entry name" value="DnaK_N"/>
</dbReference>
<protein>
    <submittedName>
        <fullName evidence="6">TraR/DksA family transcriptional regulator</fullName>
    </submittedName>
</protein>
<evidence type="ECO:0000256" key="2">
    <source>
        <dbReference type="ARBA" id="ARBA00022771"/>
    </source>
</evidence>
<proteinExistence type="predicted"/>
<dbReference type="PANTHER" id="PTHR33823:SF4">
    <property type="entry name" value="GENERAL STRESS PROTEIN 16O"/>
    <property type="match status" value="1"/>
</dbReference>
<dbReference type="InterPro" id="IPR000962">
    <property type="entry name" value="Znf_DskA_TraR"/>
</dbReference>
<comment type="caution">
    <text evidence="6">The sequence shown here is derived from an EMBL/GenBank/DDBJ whole genome shotgun (WGS) entry which is preliminary data.</text>
</comment>
<keyword evidence="7" id="KW-1185">Reference proteome</keyword>
<name>A0A372EHB3_9BURK</name>
<dbReference type="Gene3D" id="1.20.120.910">
    <property type="entry name" value="DksA, coiled-coil domain"/>
    <property type="match status" value="1"/>
</dbReference>
<dbReference type="PROSITE" id="PS51128">
    <property type="entry name" value="ZF_DKSA_2"/>
    <property type="match status" value="1"/>
</dbReference>
<sequence>MTTFISDTFEIQLRAARQALLERLYAQRGGVRSRAEVAADKRARAADDNDAVADPAFDLGSVLGEREAGELAAIDAALARIADGSYGLCLDCGVQIPAARLHAQPTADRCLDCQTRAER</sequence>
<dbReference type="SUPFAM" id="SSF109635">
    <property type="entry name" value="DnaK suppressor protein DksA, alpha-hairpin domain"/>
    <property type="match status" value="1"/>
</dbReference>
<feature type="zinc finger region" description="dksA C4-type" evidence="4">
    <location>
        <begin position="89"/>
        <end position="113"/>
    </location>
</feature>
<dbReference type="Pfam" id="PF01258">
    <property type="entry name" value="zf-dskA_traR"/>
    <property type="match status" value="1"/>
</dbReference>
<accession>A0A372EHB3</accession>
<keyword evidence="1" id="KW-0479">Metal-binding</keyword>
<dbReference type="GO" id="GO:0008270">
    <property type="term" value="F:zinc ion binding"/>
    <property type="evidence" value="ECO:0007669"/>
    <property type="project" value="UniProtKB-KW"/>
</dbReference>